<evidence type="ECO:0000313" key="4">
    <source>
        <dbReference type="EMBL" id="NYI39978.1"/>
    </source>
</evidence>
<dbReference type="Gene3D" id="2.40.260.10">
    <property type="entry name" value="Sortase"/>
    <property type="match status" value="1"/>
</dbReference>
<dbReference type="RefSeq" id="WP_179397635.1">
    <property type="nucleotide sequence ID" value="NZ_BBRC01000012.1"/>
</dbReference>
<dbReference type="EMBL" id="JACBZO010000001">
    <property type="protein sequence ID" value="NYI39978.1"/>
    <property type="molecule type" value="Genomic_DNA"/>
</dbReference>
<feature type="active site" description="Proton donor/acceptor" evidence="2">
    <location>
        <position position="175"/>
    </location>
</feature>
<name>A0A7Y9Z8M0_9MICO</name>
<keyword evidence="3" id="KW-0472">Membrane</keyword>
<dbReference type="InterPro" id="IPR053465">
    <property type="entry name" value="Sortase_Class_E"/>
</dbReference>
<gene>
    <name evidence="4" type="ORF">BKA03_000097</name>
</gene>
<dbReference type="Pfam" id="PF04203">
    <property type="entry name" value="Sortase"/>
    <property type="match status" value="1"/>
</dbReference>
<proteinExistence type="predicted"/>
<feature type="transmembrane region" description="Helical" evidence="3">
    <location>
        <begin position="28"/>
        <end position="52"/>
    </location>
</feature>
<dbReference type="InterPro" id="IPR005754">
    <property type="entry name" value="Sortase"/>
</dbReference>
<organism evidence="4 5">
    <name type="scientific">Demequina lutea</name>
    <dbReference type="NCBI Taxonomy" id="431489"/>
    <lineage>
        <taxon>Bacteria</taxon>
        <taxon>Bacillati</taxon>
        <taxon>Actinomycetota</taxon>
        <taxon>Actinomycetes</taxon>
        <taxon>Micrococcales</taxon>
        <taxon>Demequinaceae</taxon>
        <taxon>Demequina</taxon>
    </lineage>
</organism>
<feature type="active site" description="Acyl-thioester intermediate" evidence="2">
    <location>
        <position position="243"/>
    </location>
</feature>
<evidence type="ECO:0000313" key="5">
    <source>
        <dbReference type="Proteomes" id="UP000547973"/>
    </source>
</evidence>
<keyword evidence="5" id="KW-1185">Reference proteome</keyword>
<reference evidence="4 5" key="1">
    <citation type="submission" date="2020-07" db="EMBL/GenBank/DDBJ databases">
        <title>Sequencing the genomes of 1000 actinobacteria strains.</title>
        <authorList>
            <person name="Klenk H.-P."/>
        </authorList>
    </citation>
    <scope>NUCLEOTIDE SEQUENCE [LARGE SCALE GENOMIC DNA]</scope>
    <source>
        <strain evidence="4 5">DSM 19970</strain>
    </source>
</reference>
<dbReference type="InterPro" id="IPR023365">
    <property type="entry name" value="Sortase_dom-sf"/>
</dbReference>
<dbReference type="NCBIfam" id="NF033747">
    <property type="entry name" value="class_E_sortase"/>
    <property type="match status" value="1"/>
</dbReference>
<dbReference type="InterPro" id="IPR042003">
    <property type="entry name" value="Sortase_E"/>
</dbReference>
<dbReference type="EC" id="3.4.22.70" evidence="4"/>
<evidence type="ECO:0000256" key="3">
    <source>
        <dbReference type="SAM" id="Phobius"/>
    </source>
</evidence>
<keyword evidence="1 4" id="KW-0378">Hydrolase</keyword>
<dbReference type="GO" id="GO:0016787">
    <property type="term" value="F:hydrolase activity"/>
    <property type="evidence" value="ECO:0007669"/>
    <property type="project" value="UniProtKB-KW"/>
</dbReference>
<keyword evidence="3" id="KW-1133">Transmembrane helix</keyword>
<comment type="caution">
    <text evidence="4">The sequence shown here is derived from an EMBL/GenBank/DDBJ whole genome shotgun (WGS) entry which is preliminary data.</text>
</comment>
<dbReference type="Proteomes" id="UP000547973">
    <property type="component" value="Unassembled WGS sequence"/>
</dbReference>
<sequence length="277" mass="29209">MAVESVPSSDLAVPAQATPKSRRILESVFGLVGEILITGGVVLGLFVVWQLFYTDVLSGRTQTQVLDNISWAEPVRVPAITAGGITAAGVTAPAVEVATIPDSLKVYSAAGAPVIAEPSVTTTFATLHVPRWGHDYVRTISEGTDWARVLNVLGIGHYKGTAMPGAVGNFAIAGHRTTYAKPFADIDTLQVGDSLVVQTEAAWYVYTVTGTAIVNPTDVAVIAPVPDKPGEAPTVASITMTSCTPKFSAAQRYIVWGQLKYWAPTGNGYPSELLEKP</sequence>
<dbReference type="SUPFAM" id="SSF63817">
    <property type="entry name" value="Sortase"/>
    <property type="match status" value="1"/>
</dbReference>
<keyword evidence="3" id="KW-0812">Transmembrane</keyword>
<protein>
    <submittedName>
        <fullName evidence="4">Sortase A</fullName>
        <ecNumber evidence="4">3.4.22.70</ecNumber>
    </submittedName>
</protein>
<evidence type="ECO:0000256" key="2">
    <source>
        <dbReference type="PIRSR" id="PIRSR605754-1"/>
    </source>
</evidence>
<evidence type="ECO:0000256" key="1">
    <source>
        <dbReference type="ARBA" id="ARBA00022801"/>
    </source>
</evidence>
<accession>A0A7Y9Z8M0</accession>
<dbReference type="AlphaFoldDB" id="A0A7Y9Z8M0"/>
<dbReference type="NCBIfam" id="TIGR01076">
    <property type="entry name" value="sortase_fam"/>
    <property type="match status" value="1"/>
</dbReference>
<dbReference type="CDD" id="cd05830">
    <property type="entry name" value="Sortase_E"/>
    <property type="match status" value="1"/>
</dbReference>